<dbReference type="CDD" id="cd04484">
    <property type="entry name" value="polC_OBF"/>
    <property type="match status" value="1"/>
</dbReference>
<dbReference type="CDD" id="cd07435">
    <property type="entry name" value="PHP_PolIIIA_POLC"/>
    <property type="match status" value="1"/>
</dbReference>
<keyword evidence="6 11" id="KW-0540">Nuclease</keyword>
<dbReference type="HAMAP" id="MF_00356">
    <property type="entry name" value="DNApol_PolC"/>
    <property type="match status" value="1"/>
</dbReference>
<dbReference type="InterPro" id="IPR044923">
    <property type="entry name" value="PolC_middle_finger_sf"/>
</dbReference>
<dbReference type="Gene3D" id="3.30.420.10">
    <property type="entry name" value="Ribonuclease H-like superfamily/Ribonuclease H"/>
    <property type="match status" value="1"/>
</dbReference>
<evidence type="ECO:0000256" key="5">
    <source>
        <dbReference type="ARBA" id="ARBA00022705"/>
    </source>
</evidence>
<keyword evidence="7 11" id="KW-0378">Hydrolase</keyword>
<dbReference type="RefSeq" id="WP_254006511.1">
    <property type="nucleotide sequence ID" value="NZ_OW659477.1"/>
</dbReference>
<keyword evidence="9 11" id="KW-0239">DNA-directed DNA polymerase</keyword>
<dbReference type="Proteomes" id="UP001154095">
    <property type="component" value="Chromosome"/>
</dbReference>
<evidence type="ECO:0000313" key="17">
    <source>
        <dbReference type="Proteomes" id="UP001154111"/>
    </source>
</evidence>
<dbReference type="Pfam" id="PF14480">
    <property type="entry name" value="DNA_pol3_a_NI"/>
    <property type="match status" value="1"/>
</dbReference>
<comment type="similarity">
    <text evidence="11">Belongs to the DNA polymerase type-C family. PolC subfamily.</text>
</comment>
<evidence type="ECO:0000313" key="15">
    <source>
        <dbReference type="EMBL" id="CAH2762565.1"/>
    </source>
</evidence>
<dbReference type="Pfam" id="PF07733">
    <property type="entry name" value="DNA_pol3_alpha"/>
    <property type="match status" value="1"/>
</dbReference>
<dbReference type="CDD" id="cd06127">
    <property type="entry name" value="DEDDh"/>
    <property type="match status" value="1"/>
</dbReference>
<dbReference type="Pfam" id="PF14579">
    <property type="entry name" value="HHH_6"/>
    <property type="match status" value="1"/>
</dbReference>
<dbReference type="NCBIfam" id="TIGR00573">
    <property type="entry name" value="dnaq"/>
    <property type="match status" value="1"/>
</dbReference>
<reference evidence="15" key="1">
    <citation type="submission" date="2022-04" db="EMBL/GenBank/DDBJ databases">
        <authorList>
            <person name="Forde T."/>
        </authorList>
    </citation>
    <scope>NUCLEOTIDE SEQUENCE</scope>
    <source>
        <strain evidence="15">A18Y016a</strain>
        <strain evidence="14">A18Y020d</strain>
    </source>
</reference>
<keyword evidence="4 11" id="KW-0548">Nucleotidyltransferase</keyword>
<evidence type="ECO:0000256" key="9">
    <source>
        <dbReference type="ARBA" id="ARBA00022932"/>
    </source>
</evidence>
<dbReference type="InterPro" id="IPR029460">
    <property type="entry name" value="DNAPol_HHH"/>
</dbReference>
<comment type="catalytic activity">
    <reaction evidence="10 11">
        <text>DNA(n) + a 2'-deoxyribonucleoside 5'-triphosphate = DNA(n+1) + diphosphate</text>
        <dbReference type="Rhea" id="RHEA:22508"/>
        <dbReference type="Rhea" id="RHEA-COMP:17339"/>
        <dbReference type="Rhea" id="RHEA-COMP:17340"/>
        <dbReference type="ChEBI" id="CHEBI:33019"/>
        <dbReference type="ChEBI" id="CHEBI:61560"/>
        <dbReference type="ChEBI" id="CHEBI:173112"/>
        <dbReference type="EC" id="2.7.7.7"/>
    </reaction>
</comment>
<dbReference type="EC" id="2.7.7.7" evidence="11"/>
<dbReference type="EMBL" id="OW659477">
    <property type="protein sequence ID" value="CAH2762565.1"/>
    <property type="molecule type" value="Genomic_DNA"/>
</dbReference>
<dbReference type="SUPFAM" id="SSF53098">
    <property type="entry name" value="Ribonuclease H-like"/>
    <property type="match status" value="1"/>
</dbReference>
<dbReference type="GO" id="GO:0008408">
    <property type="term" value="F:3'-5' exonuclease activity"/>
    <property type="evidence" value="ECO:0007669"/>
    <property type="project" value="UniProtKB-UniRule"/>
</dbReference>
<dbReference type="Pfam" id="PF02811">
    <property type="entry name" value="PHP"/>
    <property type="match status" value="1"/>
</dbReference>
<dbReference type="Proteomes" id="UP001154111">
    <property type="component" value="Chromosome"/>
</dbReference>
<evidence type="ECO:0000256" key="1">
    <source>
        <dbReference type="ARBA" id="ARBA00003452"/>
    </source>
</evidence>
<evidence type="ECO:0000259" key="13">
    <source>
        <dbReference type="SMART" id="SM00481"/>
    </source>
</evidence>
<evidence type="ECO:0000259" key="12">
    <source>
        <dbReference type="SMART" id="SM00479"/>
    </source>
</evidence>
<dbReference type="GO" id="GO:0006261">
    <property type="term" value="P:DNA-templated DNA replication"/>
    <property type="evidence" value="ECO:0007669"/>
    <property type="project" value="UniProtKB-UniRule"/>
</dbReference>
<keyword evidence="3 11" id="KW-0808">Transferase</keyword>
<dbReference type="InterPro" id="IPR006054">
    <property type="entry name" value="DnaQ"/>
</dbReference>
<dbReference type="InterPro" id="IPR006308">
    <property type="entry name" value="Pol_III_a_PolC-type_gram_pos"/>
</dbReference>
<evidence type="ECO:0000256" key="3">
    <source>
        <dbReference type="ARBA" id="ARBA00022679"/>
    </source>
</evidence>
<dbReference type="Gene3D" id="2.40.50.140">
    <property type="entry name" value="Nucleic acid-binding proteins"/>
    <property type="match status" value="1"/>
</dbReference>
<dbReference type="NCBIfam" id="TIGR01405">
    <property type="entry name" value="polC_Gram_pos"/>
    <property type="match status" value="1"/>
</dbReference>
<dbReference type="GO" id="GO:0003677">
    <property type="term" value="F:DNA binding"/>
    <property type="evidence" value="ECO:0007669"/>
    <property type="project" value="UniProtKB-UniRule"/>
</dbReference>
<dbReference type="InterPro" id="IPR028112">
    <property type="entry name" value="DNA_PolC-type_N_I"/>
</dbReference>
<comment type="subcellular location">
    <subcellularLocation>
        <location evidence="11">Cytoplasm</location>
    </subcellularLocation>
</comment>
<dbReference type="PANTHER" id="PTHR32294">
    <property type="entry name" value="DNA POLYMERASE III SUBUNIT ALPHA"/>
    <property type="match status" value="1"/>
</dbReference>
<dbReference type="InterPro" id="IPR004013">
    <property type="entry name" value="PHP_dom"/>
</dbReference>
<keyword evidence="16" id="KW-1185">Reference proteome</keyword>
<dbReference type="InterPro" id="IPR036397">
    <property type="entry name" value="RNaseH_sf"/>
</dbReference>
<dbReference type="InterPro" id="IPR012337">
    <property type="entry name" value="RNaseH-like_sf"/>
</dbReference>
<dbReference type="Gene3D" id="3.20.20.140">
    <property type="entry name" value="Metal-dependent hydrolases"/>
    <property type="match status" value="2"/>
</dbReference>
<evidence type="ECO:0000256" key="8">
    <source>
        <dbReference type="ARBA" id="ARBA00022839"/>
    </source>
</evidence>
<sequence length="1433" mass="162696">MTEIFDKLGINKNYSFHFEDADIISCKYNPEKKKLILNVKVMNALPFSVYRELTKKLKLYTKTDVDLIVQSKHCDLDFLNISQYTDMIVRAQNLSAVKESSLQLVNQQLKLLCIDQHHQEATLRECGALCDALKSLGIELDVDAEISTGNLEDEVSEMPKIDKVEVVDRKVVSRVPKRRNGKGNYNPIKMSLLTDEARDVSVAGKVFDVEVRETRTGKFIAKYYLSDGESAICVVDFADTEEEIISKGICIRVFGTYVFDAKYERDYIFKMDRYEEIDNIFRRFDTADEKRVEFHLHTKFSEMDGINDASEYMAQAFEWGHPGMIITDHTGVQGFPKAYGNLKKLRSKYPDHEFKLGYGVEMNMVDGELKIVSNAHGEPLQSGSYVSFDLETTGLSNYYDHIIEFGGVLIENGRVVKKMQTFIKAPVPVRPFIQELTNITDADLVNAPTIEEAMDEILEFLGDHVLVAHNAQFDIDFIQETLRRLGKEPIQNAVIDTLDLSRALFDNRRSYRLGSIARFMRIGYDEGVAHRADYDAEVLSLVFLEMLRLEQLSTMQTIDDLQSLNNESSFKKLRKSHCTVIAKTQSSIKDLYQLITLSHTKYLAFFGKTSKGDAVMAEPRILRSELERFRENLLIGAGCTNSELFEIAMNKSQAALERCIAFYDYVEIMPLDLYAPLLESQAIESEARLLDIINRIISTATKLNKPILAVGNVHYNHPSEKVIRDVYIHSQGIGGSRHPLYIFNEQRRMAFEAPNQHFRSTNEMLDAFAFLGADKAYEYVIKNPVKLLNEIEDISPKKKELFTPHLENSDELLKDIVYHNAHKLYGNPLPEIVQARIERELKSIFGNGYGVIYYISHLLVKKSLDDGYLVGSRGSVGSSLVATMAEITEVNPLAPHYVCDNCHYNEFFLNGEYSSGFDLDPKDCPNCGKALHCEGQDIPFETFLGFEGDKVPDIDLNFSGDYQEFAHAYTKEIFGEEYVYRAGTISTVAQKTAFGYVLGYHESMNITNSNNAWNTYLAVGAEGVKRTTGQHPGGIIVVPDYMDVHDFTPIQYPANNPDSTWYTTHFEFHDIDDNVLKLDILGHVDPTAMKMLERLTGVDIHDVPMNDKKTLSLFGSTEALDVDERKYHEVTGGLGLPEFGTPFVRGMLEATRPNKFSDLVRISGLSHGTDVWRNNAEELIKQGLAFDKVIGCRDDIMVDLMHYGLEAKEAFTIMESVRKGRGLTDEWIASMKRNNVPEWYIDSCLKIKYMFPKAHAVAYVMMAIRVAWFKVYYARAYYAVYFTLRVNAYEIETMCASQEIVASRLNSINMRLKSFDTKKDVTIKEKNLIDTLEVTLELQSRGYKVSPLDLELSKATEFSLDPRDDKAILPPFNVVDGLGDNVARQLVKAREEQPFISKKDLITRGGISSTSVKKLDELGVTSHLQDSNQMSLF</sequence>
<evidence type="ECO:0000313" key="14">
    <source>
        <dbReference type="EMBL" id="CAH2762542.1"/>
    </source>
</evidence>
<keyword evidence="5 11" id="KW-0235">DNA replication</keyword>
<dbReference type="Gene3D" id="1.10.150.870">
    <property type="match status" value="1"/>
</dbReference>
<organism evidence="15 17">
    <name type="scientific">Erysipelothrix amsterdamensis</name>
    <dbReference type="NCBI Taxonomy" id="2929157"/>
    <lineage>
        <taxon>Bacteria</taxon>
        <taxon>Bacillati</taxon>
        <taxon>Bacillota</taxon>
        <taxon>Erysipelotrichia</taxon>
        <taxon>Erysipelotrichales</taxon>
        <taxon>Erysipelotrichaceae</taxon>
        <taxon>Erysipelothrix</taxon>
    </lineage>
</organism>
<dbReference type="SMART" id="SM00481">
    <property type="entry name" value="POLIIIAc"/>
    <property type="match status" value="1"/>
</dbReference>
<dbReference type="Gene3D" id="6.10.140.1510">
    <property type="match status" value="1"/>
</dbReference>
<comment type="function">
    <text evidence="1 11">Required for replicative DNA synthesis. This DNA polymerase also exhibits 3' to 5' exonuclease activity.</text>
</comment>
<dbReference type="InterPro" id="IPR012340">
    <property type="entry name" value="NA-bd_OB-fold"/>
</dbReference>
<dbReference type="NCBIfam" id="NF001688">
    <property type="entry name" value="PRK00448.1"/>
    <property type="match status" value="1"/>
</dbReference>
<dbReference type="InterPro" id="IPR040982">
    <property type="entry name" value="DNA_pol3_finger"/>
</dbReference>
<evidence type="ECO:0000256" key="6">
    <source>
        <dbReference type="ARBA" id="ARBA00022722"/>
    </source>
</evidence>
<keyword evidence="2 11" id="KW-0963">Cytoplasm</keyword>
<dbReference type="PANTHER" id="PTHR32294:SF5">
    <property type="entry name" value="DNA POLYMERASE III POLC-TYPE"/>
    <property type="match status" value="1"/>
</dbReference>
<evidence type="ECO:0000256" key="4">
    <source>
        <dbReference type="ARBA" id="ARBA00022695"/>
    </source>
</evidence>
<dbReference type="InterPro" id="IPR011708">
    <property type="entry name" value="DNA_pol3_alpha_NTPase_dom"/>
</dbReference>
<name>A0AAU9VIG6_9FIRM</name>
<proteinExistence type="inferred from homology"/>
<feature type="domain" description="Polymerase/histidinol phosphatase N-terminal" evidence="13">
    <location>
        <begin position="292"/>
        <end position="366"/>
    </location>
</feature>
<dbReference type="GO" id="GO:0005737">
    <property type="term" value="C:cytoplasm"/>
    <property type="evidence" value="ECO:0007669"/>
    <property type="project" value="UniProtKB-SubCell"/>
</dbReference>
<evidence type="ECO:0000256" key="10">
    <source>
        <dbReference type="ARBA" id="ARBA00049244"/>
    </source>
</evidence>
<feature type="domain" description="Exonuclease" evidence="12">
    <location>
        <begin position="384"/>
        <end position="552"/>
    </location>
</feature>
<evidence type="ECO:0000256" key="7">
    <source>
        <dbReference type="ARBA" id="ARBA00022801"/>
    </source>
</evidence>
<evidence type="ECO:0000313" key="16">
    <source>
        <dbReference type="Proteomes" id="UP001154095"/>
    </source>
</evidence>
<protein>
    <recommendedName>
        <fullName evidence="11">DNA polymerase III PolC-type</fullName>
        <shortName evidence="11">PolIII</shortName>
        <ecNumber evidence="11">2.7.7.7</ecNumber>
    </recommendedName>
</protein>
<accession>A0AAU9VIG6</accession>
<dbReference type="Pfam" id="PF00929">
    <property type="entry name" value="RNase_T"/>
    <property type="match status" value="1"/>
</dbReference>
<evidence type="ECO:0000256" key="2">
    <source>
        <dbReference type="ARBA" id="ARBA00022490"/>
    </source>
</evidence>
<dbReference type="Gene3D" id="3.30.1900.20">
    <property type="match status" value="2"/>
</dbReference>
<keyword evidence="8 11" id="KW-0269">Exonuclease</keyword>
<dbReference type="Pfam" id="PF17657">
    <property type="entry name" value="DNA_pol3_finger"/>
    <property type="match status" value="1"/>
</dbReference>
<gene>
    <name evidence="15" type="primary">polC_2</name>
    <name evidence="11" type="synonym">polC</name>
    <name evidence="14" type="synonym">polC_1</name>
    <name evidence="15" type="ORF">ERYAMS2_01268</name>
    <name evidence="14" type="ORF">ERYAMS_00974</name>
</gene>
<dbReference type="InterPro" id="IPR013520">
    <property type="entry name" value="Ribonucl_H"/>
</dbReference>
<dbReference type="InterPro" id="IPR004805">
    <property type="entry name" value="DnaE2/DnaE/PolC"/>
</dbReference>
<dbReference type="InterPro" id="IPR003141">
    <property type="entry name" value="Pol/His_phosphatase_N"/>
</dbReference>
<dbReference type="FunFam" id="3.30.420.10:FF:000045">
    <property type="entry name" value="3'-5' exonuclease DinG"/>
    <property type="match status" value="1"/>
</dbReference>
<dbReference type="Gene3D" id="1.10.150.700">
    <property type="entry name" value="PolC, middle finger domain"/>
    <property type="match status" value="1"/>
</dbReference>
<dbReference type="EMBL" id="OW659496">
    <property type="protein sequence ID" value="CAH2762542.1"/>
    <property type="molecule type" value="Genomic_DNA"/>
</dbReference>
<dbReference type="GO" id="GO:0003887">
    <property type="term" value="F:DNA-directed DNA polymerase activity"/>
    <property type="evidence" value="ECO:0007669"/>
    <property type="project" value="UniProtKB-UniRule"/>
</dbReference>
<evidence type="ECO:0000256" key="11">
    <source>
        <dbReference type="HAMAP-Rule" id="MF_00356"/>
    </source>
</evidence>
<dbReference type="SMART" id="SM00479">
    <property type="entry name" value="EXOIII"/>
    <property type="match status" value="1"/>
</dbReference>